<feature type="transmembrane region" description="Helical" evidence="1">
    <location>
        <begin position="48"/>
        <end position="69"/>
    </location>
</feature>
<dbReference type="EMBL" id="CP006272">
    <property type="protein sequence ID" value="AGZ43217.1"/>
    <property type="molecule type" value="Genomic_DNA"/>
</dbReference>
<keyword evidence="1" id="KW-0812">Transmembrane</keyword>
<dbReference type="Proteomes" id="UP000017746">
    <property type="component" value="Chromosome"/>
</dbReference>
<accession>U5W2H8</accession>
<keyword evidence="1" id="KW-0472">Membrane</keyword>
<dbReference type="OrthoDB" id="3293815at2"/>
<dbReference type="PATRIC" id="fig|1246995.3.peg.5015"/>
<dbReference type="RefSeq" id="WP_023363807.1">
    <property type="nucleotide sequence ID" value="NC_022657.1"/>
</dbReference>
<evidence type="ECO:0000313" key="2">
    <source>
        <dbReference type="EMBL" id="AGZ43217.1"/>
    </source>
</evidence>
<organism evidence="2 3">
    <name type="scientific">Actinoplanes friuliensis DSM 7358</name>
    <dbReference type="NCBI Taxonomy" id="1246995"/>
    <lineage>
        <taxon>Bacteria</taxon>
        <taxon>Bacillati</taxon>
        <taxon>Actinomycetota</taxon>
        <taxon>Actinomycetes</taxon>
        <taxon>Micromonosporales</taxon>
        <taxon>Micromonosporaceae</taxon>
        <taxon>Actinoplanes</taxon>
    </lineage>
</organism>
<keyword evidence="3" id="KW-1185">Reference proteome</keyword>
<sequence>MTPTEYRWSSRRYLAVAATIGLLGALIGSVVLTLVTSARLGEWRAPNFWGVLNFVVLYTVVFGLASLVLSRLHPPMLRVTEDGVEFAEVRRDGTFVPWAADAEFRTRWPWPMTTLVVHVPIENASMLRTLHRTGRRPVVRRRNGRLRLTVTANALTTSGPDFLAASRARVGQNDSS</sequence>
<name>U5W2H8_9ACTN</name>
<dbReference type="HOGENOM" id="CLU_1522042_0_0_11"/>
<keyword evidence="1" id="KW-1133">Transmembrane helix</keyword>
<evidence type="ECO:0000313" key="3">
    <source>
        <dbReference type="Proteomes" id="UP000017746"/>
    </source>
</evidence>
<protein>
    <submittedName>
        <fullName evidence="2">Uncharacterized protein</fullName>
    </submittedName>
</protein>
<dbReference type="AlphaFoldDB" id="U5W2H8"/>
<feature type="transmembrane region" description="Helical" evidence="1">
    <location>
        <begin position="12"/>
        <end position="36"/>
    </location>
</feature>
<proteinExistence type="predicted"/>
<evidence type="ECO:0000256" key="1">
    <source>
        <dbReference type="SAM" id="Phobius"/>
    </source>
</evidence>
<reference evidence="2 3" key="1">
    <citation type="journal article" date="2014" name="J. Biotechnol.">
        <title>Complete genome sequence of the actinobacterium Actinoplanes friuliensis HAG 010964, producer of the lipopeptide antibiotic friulimycin.</title>
        <authorList>
            <person name="Ruckert C."/>
            <person name="Szczepanowski R."/>
            <person name="Albersmeier A."/>
            <person name="Goesmann A."/>
            <person name="Fischer N."/>
            <person name="Steinkamper A."/>
            <person name="Puhler A."/>
            <person name="Biener R."/>
            <person name="Schwartz D."/>
            <person name="Kalinowski J."/>
        </authorList>
    </citation>
    <scope>NUCLEOTIDE SEQUENCE [LARGE SCALE GENOMIC DNA]</scope>
    <source>
        <strain evidence="2 3">DSM 7358</strain>
    </source>
</reference>
<dbReference type="KEGG" id="afs:AFR_24755"/>
<gene>
    <name evidence="2" type="ORF">AFR_24755</name>
</gene>
<dbReference type="STRING" id="1246995.AFR_24755"/>